<evidence type="ECO:0008006" key="13">
    <source>
        <dbReference type="Google" id="ProtNLM"/>
    </source>
</evidence>
<evidence type="ECO:0000256" key="1">
    <source>
        <dbReference type="ARBA" id="ARBA00004141"/>
    </source>
</evidence>
<evidence type="ECO:0000313" key="12">
    <source>
        <dbReference type="Proteomes" id="UP000295252"/>
    </source>
</evidence>
<evidence type="ECO:0000256" key="5">
    <source>
        <dbReference type="ARBA" id="ARBA00022840"/>
    </source>
</evidence>
<dbReference type="Proteomes" id="UP000295252">
    <property type="component" value="Chromosome VIII"/>
</dbReference>
<dbReference type="STRING" id="49390.A0A068V6B6"/>
<dbReference type="GO" id="GO:0016887">
    <property type="term" value="F:ATP hydrolysis activity"/>
    <property type="evidence" value="ECO:0007669"/>
    <property type="project" value="InterPro"/>
</dbReference>
<dbReference type="SUPFAM" id="SSF52540">
    <property type="entry name" value="P-loop containing nucleoside triphosphate hydrolases"/>
    <property type="match status" value="1"/>
</dbReference>
<feature type="transmembrane region" description="Helical" evidence="8">
    <location>
        <begin position="210"/>
        <end position="234"/>
    </location>
</feature>
<comment type="subcellular location">
    <subcellularLocation>
        <location evidence="1">Membrane</location>
        <topology evidence="1">Multi-pass membrane protein</topology>
    </subcellularLocation>
</comment>
<reference evidence="12" key="1">
    <citation type="journal article" date="2014" name="Science">
        <title>The coffee genome provides insight into the convergent evolution of caffeine biosynthesis.</title>
        <authorList>
            <person name="Denoeud F."/>
            <person name="Carretero-Paulet L."/>
            <person name="Dereeper A."/>
            <person name="Droc G."/>
            <person name="Guyot R."/>
            <person name="Pietrella M."/>
            <person name="Zheng C."/>
            <person name="Alberti A."/>
            <person name="Anthony F."/>
            <person name="Aprea G."/>
            <person name="Aury J.M."/>
            <person name="Bento P."/>
            <person name="Bernard M."/>
            <person name="Bocs S."/>
            <person name="Campa C."/>
            <person name="Cenci A."/>
            <person name="Combes M.C."/>
            <person name="Crouzillat D."/>
            <person name="Da Silva C."/>
            <person name="Daddiego L."/>
            <person name="De Bellis F."/>
            <person name="Dussert S."/>
            <person name="Garsmeur O."/>
            <person name="Gayraud T."/>
            <person name="Guignon V."/>
            <person name="Jahn K."/>
            <person name="Jamilloux V."/>
            <person name="Joet T."/>
            <person name="Labadie K."/>
            <person name="Lan T."/>
            <person name="Leclercq J."/>
            <person name="Lepelley M."/>
            <person name="Leroy T."/>
            <person name="Li L.T."/>
            <person name="Librado P."/>
            <person name="Lopez L."/>
            <person name="Munoz A."/>
            <person name="Noel B."/>
            <person name="Pallavicini A."/>
            <person name="Perrotta G."/>
            <person name="Poncet V."/>
            <person name="Pot D."/>
            <person name="Priyono X."/>
            <person name="Rigoreau M."/>
            <person name="Rouard M."/>
            <person name="Rozas J."/>
            <person name="Tranchant-Dubreuil C."/>
            <person name="VanBuren R."/>
            <person name="Zhang Q."/>
            <person name="Andrade A.C."/>
            <person name="Argout X."/>
            <person name="Bertrand B."/>
            <person name="de Kochko A."/>
            <person name="Graziosi G."/>
            <person name="Henry R.J."/>
            <person name="Jayarama X."/>
            <person name="Ming R."/>
            <person name="Nagai C."/>
            <person name="Rounsley S."/>
            <person name="Sankoff D."/>
            <person name="Giuliano G."/>
            <person name="Albert V.A."/>
            <person name="Wincker P."/>
            <person name="Lashermes P."/>
        </authorList>
    </citation>
    <scope>NUCLEOTIDE SEQUENCE [LARGE SCALE GENOMIC DNA]</scope>
    <source>
        <strain evidence="12">cv. DH200-94</strain>
    </source>
</reference>
<dbReference type="Gene3D" id="1.20.1560.10">
    <property type="entry name" value="ABC transporter type 1, transmembrane domain"/>
    <property type="match status" value="1"/>
</dbReference>
<sequence length="630" mass="69549">MALLFQHTPPVYYSYSPSLHHLQLSRHRLSKRHRCIIPSCLKSSTPGANLNSTPHTLARLYPLTPYLQAQWQPVLYGWLCSAISVYSLSQIVPKVGRLSAVLTTLDAVTLRDQGLILGVLVLVRIISSYLQQAFLWDAALNCVYNIRISVYRRVLERDLGFFEGKNGVSAGDIAYRITAESADVVDTIYSFLNTIVPSTLQLLTMGTQMLVISPVLSLISALVIPVMALMVGCLGENLREISNRAHLSVASLSAYLNEVLPSILFVKANNAELCENVRFQLLASTDCSACLDKKKMKALIPHIIQIFYFGLLFTICAGSVVASRGSFGCSAIVSFITSLYLLIEPIQGVGKAYNELKQGEPAVERLFTLTSFIPQVIEQPDSVELDQVHGEVKFSGVSFRYEDSTQFVLNGVDFRIKAGEIVALVGPSGGGKTTVAKLLLRLYDPVCGVILMDGHDIRNIRLENLRRHVGLVSQDVTLFSGTIAENIGYRDLMADIDMERVEFAARIANADEFIETLPDRYQTNIGPRGSSLSGGQKQRLAIARVLYQNPSILILDEATSALDSRSELQVRRALERLMQNRTVLVIAHRLETVLMAQRILLLDDGKLQELSRSSLIDAQHTSLASLALVI</sequence>
<evidence type="ECO:0000256" key="6">
    <source>
        <dbReference type="ARBA" id="ARBA00022989"/>
    </source>
</evidence>
<dbReference type="InterPro" id="IPR003439">
    <property type="entry name" value="ABC_transporter-like_ATP-bd"/>
</dbReference>
<dbReference type="PANTHER" id="PTHR24221">
    <property type="entry name" value="ATP-BINDING CASSETTE SUB-FAMILY B"/>
    <property type="match status" value="1"/>
</dbReference>
<dbReference type="AlphaFoldDB" id="A0A068V6B6"/>
<dbReference type="PROSITE" id="PS00211">
    <property type="entry name" value="ABC_TRANSPORTER_1"/>
    <property type="match status" value="1"/>
</dbReference>
<dbReference type="InterPro" id="IPR011527">
    <property type="entry name" value="ABC1_TM_dom"/>
</dbReference>
<gene>
    <name evidence="11" type="ORF">GSCOC_T00043164001</name>
</gene>
<evidence type="ECO:0000256" key="2">
    <source>
        <dbReference type="ARBA" id="ARBA00022448"/>
    </source>
</evidence>
<keyword evidence="5" id="KW-0067">ATP-binding</keyword>
<keyword evidence="3 8" id="KW-0812">Transmembrane</keyword>
<dbReference type="Pfam" id="PF00005">
    <property type="entry name" value="ABC_tran"/>
    <property type="match status" value="1"/>
</dbReference>
<dbReference type="FunFam" id="3.40.50.300:FF:001371">
    <property type="entry name" value="ABC transporter ATP-binding protein"/>
    <property type="match status" value="1"/>
</dbReference>
<dbReference type="PhylomeDB" id="A0A068V6B6"/>
<dbReference type="InterPro" id="IPR039421">
    <property type="entry name" value="Type_1_exporter"/>
</dbReference>
<feature type="domain" description="ABC transmembrane type-1" evidence="10">
    <location>
        <begin position="79"/>
        <end position="358"/>
    </location>
</feature>
<dbReference type="InterPro" id="IPR036640">
    <property type="entry name" value="ABC1_TM_sf"/>
</dbReference>
<evidence type="ECO:0000259" key="9">
    <source>
        <dbReference type="PROSITE" id="PS50893"/>
    </source>
</evidence>
<dbReference type="GO" id="GO:0005524">
    <property type="term" value="F:ATP binding"/>
    <property type="evidence" value="ECO:0007669"/>
    <property type="project" value="UniProtKB-KW"/>
</dbReference>
<dbReference type="EMBL" id="HG739182">
    <property type="protein sequence ID" value="CDP15433.1"/>
    <property type="molecule type" value="Genomic_DNA"/>
</dbReference>
<evidence type="ECO:0000256" key="7">
    <source>
        <dbReference type="ARBA" id="ARBA00023136"/>
    </source>
</evidence>
<dbReference type="PROSITE" id="PS50929">
    <property type="entry name" value="ABC_TM1F"/>
    <property type="match status" value="1"/>
</dbReference>
<dbReference type="OMA" id="PLMNIIG"/>
<keyword evidence="2" id="KW-0813">Transport</keyword>
<keyword evidence="12" id="KW-1185">Reference proteome</keyword>
<dbReference type="SUPFAM" id="SSF90123">
    <property type="entry name" value="ABC transporter transmembrane region"/>
    <property type="match status" value="1"/>
</dbReference>
<dbReference type="SMART" id="SM00382">
    <property type="entry name" value="AAA"/>
    <property type="match status" value="1"/>
</dbReference>
<evidence type="ECO:0000259" key="10">
    <source>
        <dbReference type="PROSITE" id="PS50929"/>
    </source>
</evidence>
<evidence type="ECO:0000256" key="8">
    <source>
        <dbReference type="SAM" id="Phobius"/>
    </source>
</evidence>
<dbReference type="InParanoid" id="A0A068V6B6"/>
<dbReference type="FunCoup" id="A0A068V6B6">
    <property type="interactions" value="1012"/>
</dbReference>
<dbReference type="InterPro" id="IPR017871">
    <property type="entry name" value="ABC_transporter-like_CS"/>
</dbReference>
<dbReference type="PANTHER" id="PTHR24221:SF630">
    <property type="entry name" value="ABC TRANSPORTER B FAMILY MEMBER 29, CHLOROPLASTIC"/>
    <property type="match status" value="1"/>
</dbReference>
<keyword evidence="6 8" id="KW-1133">Transmembrane helix</keyword>
<dbReference type="InterPro" id="IPR003593">
    <property type="entry name" value="AAA+_ATPase"/>
</dbReference>
<proteinExistence type="predicted"/>
<dbReference type="GO" id="GO:0016020">
    <property type="term" value="C:membrane"/>
    <property type="evidence" value="ECO:0007669"/>
    <property type="project" value="UniProtKB-SubCell"/>
</dbReference>
<protein>
    <recommendedName>
        <fullName evidence="13">ABC transporter B family member 29, chloroplastic</fullName>
    </recommendedName>
</protein>
<dbReference type="FunFam" id="1.20.1560.10:FF:000096">
    <property type="entry name" value="ABC transporter related"/>
    <property type="match status" value="1"/>
</dbReference>
<name>A0A068V6B6_COFCA</name>
<accession>A0A068V6B6</accession>
<evidence type="ECO:0000256" key="3">
    <source>
        <dbReference type="ARBA" id="ARBA00022692"/>
    </source>
</evidence>
<feature type="transmembrane region" description="Helical" evidence="8">
    <location>
        <begin position="303"/>
        <end position="322"/>
    </location>
</feature>
<evidence type="ECO:0000313" key="11">
    <source>
        <dbReference type="EMBL" id="CDP15433.1"/>
    </source>
</evidence>
<dbReference type="Gene3D" id="3.40.50.300">
    <property type="entry name" value="P-loop containing nucleotide triphosphate hydrolases"/>
    <property type="match status" value="1"/>
</dbReference>
<dbReference type="OrthoDB" id="6500128at2759"/>
<dbReference type="GO" id="GO:0140359">
    <property type="term" value="F:ABC-type transporter activity"/>
    <property type="evidence" value="ECO:0007669"/>
    <property type="project" value="InterPro"/>
</dbReference>
<dbReference type="Gramene" id="CDP15433">
    <property type="protein sequence ID" value="CDP15433"/>
    <property type="gene ID" value="GSCOC_T00043164001"/>
</dbReference>
<dbReference type="CDD" id="cd07346">
    <property type="entry name" value="ABC_6TM_exporters"/>
    <property type="match status" value="1"/>
</dbReference>
<organism evidence="11 12">
    <name type="scientific">Coffea canephora</name>
    <name type="common">Robusta coffee</name>
    <dbReference type="NCBI Taxonomy" id="49390"/>
    <lineage>
        <taxon>Eukaryota</taxon>
        <taxon>Viridiplantae</taxon>
        <taxon>Streptophyta</taxon>
        <taxon>Embryophyta</taxon>
        <taxon>Tracheophyta</taxon>
        <taxon>Spermatophyta</taxon>
        <taxon>Magnoliopsida</taxon>
        <taxon>eudicotyledons</taxon>
        <taxon>Gunneridae</taxon>
        <taxon>Pentapetalae</taxon>
        <taxon>asterids</taxon>
        <taxon>lamiids</taxon>
        <taxon>Gentianales</taxon>
        <taxon>Rubiaceae</taxon>
        <taxon>Ixoroideae</taxon>
        <taxon>Gardenieae complex</taxon>
        <taxon>Bertiereae - Coffeeae clade</taxon>
        <taxon>Coffeeae</taxon>
        <taxon>Coffea</taxon>
    </lineage>
</organism>
<dbReference type="Pfam" id="PF00664">
    <property type="entry name" value="ABC_membrane"/>
    <property type="match status" value="1"/>
</dbReference>
<dbReference type="PROSITE" id="PS50893">
    <property type="entry name" value="ABC_TRANSPORTER_2"/>
    <property type="match status" value="1"/>
</dbReference>
<feature type="domain" description="ABC transporter" evidence="9">
    <location>
        <begin position="392"/>
        <end position="629"/>
    </location>
</feature>
<keyword evidence="4" id="KW-0547">Nucleotide-binding</keyword>
<evidence type="ECO:0000256" key="4">
    <source>
        <dbReference type="ARBA" id="ARBA00022741"/>
    </source>
</evidence>
<dbReference type="InterPro" id="IPR027417">
    <property type="entry name" value="P-loop_NTPase"/>
</dbReference>
<keyword evidence="7 8" id="KW-0472">Membrane</keyword>